<sequence length="61" mass="7337">MKLNWVQPCLWYLSLKHFYMRILNNISVNFRNESKCEGKRQINMGVVYYGHVKEDLDDDAI</sequence>
<dbReference type="AlphaFoldDB" id="A0A0K2U7J4"/>
<reference evidence="1" key="1">
    <citation type="submission" date="2014-05" db="EMBL/GenBank/DDBJ databases">
        <authorList>
            <person name="Chronopoulou M."/>
        </authorList>
    </citation>
    <scope>NUCLEOTIDE SEQUENCE</scope>
    <source>
        <tissue evidence="1">Whole organism</tissue>
    </source>
</reference>
<accession>A0A0K2U7J4</accession>
<organism evidence="1">
    <name type="scientific">Lepeophtheirus salmonis</name>
    <name type="common">Salmon louse</name>
    <name type="synonym">Caligus salmonis</name>
    <dbReference type="NCBI Taxonomy" id="72036"/>
    <lineage>
        <taxon>Eukaryota</taxon>
        <taxon>Metazoa</taxon>
        <taxon>Ecdysozoa</taxon>
        <taxon>Arthropoda</taxon>
        <taxon>Crustacea</taxon>
        <taxon>Multicrustacea</taxon>
        <taxon>Hexanauplia</taxon>
        <taxon>Copepoda</taxon>
        <taxon>Siphonostomatoida</taxon>
        <taxon>Caligidae</taxon>
        <taxon>Lepeophtheirus</taxon>
    </lineage>
</organism>
<name>A0A0K2U7J4_LEPSM</name>
<dbReference type="EMBL" id="HACA01016857">
    <property type="protein sequence ID" value="CDW34218.1"/>
    <property type="molecule type" value="Transcribed_RNA"/>
</dbReference>
<proteinExistence type="predicted"/>
<evidence type="ECO:0000313" key="1">
    <source>
        <dbReference type="EMBL" id="CDW34218.1"/>
    </source>
</evidence>
<protein>
    <submittedName>
        <fullName evidence="1">Uncharacterized protein</fullName>
    </submittedName>
</protein>